<sequence>MSAPARAFTMRNVQLLRALFAAVAALMITFSSDHSAPVGLSVFSGFVLVTALIQVLAAWLVLPAGSRWPQVLLAAFGIIAGMASGVPAWRSDDLFFVVVSAWAIVTGGVELLAGIRARRTADPLARDAITIGALGILLGVVLLLIPAGFVQEYTIDKAGTFLLSGIILGVGMFGGYAAIVAVFLGIAGLTPKRADAVAAAAAPHAAVGAHTATATDTDQSAASAERGGER</sequence>
<evidence type="ECO:0000313" key="3">
    <source>
        <dbReference type="EMBL" id="WDM45299.1"/>
    </source>
</evidence>
<proteinExistence type="predicted"/>
<keyword evidence="2" id="KW-1133">Transmembrane helix</keyword>
<evidence type="ECO:0000256" key="1">
    <source>
        <dbReference type="SAM" id="MobiDB-lite"/>
    </source>
</evidence>
<dbReference type="EMBL" id="CP078075">
    <property type="protein sequence ID" value="WDM45299.1"/>
    <property type="molecule type" value="Genomic_DNA"/>
</dbReference>
<feature type="compositionally biased region" description="Low complexity" evidence="1">
    <location>
        <begin position="210"/>
        <end position="224"/>
    </location>
</feature>
<feature type="transmembrane region" description="Helical" evidence="2">
    <location>
        <begin position="71"/>
        <end position="89"/>
    </location>
</feature>
<protein>
    <submittedName>
        <fullName evidence="3">Acyl-CoA synthetase</fullName>
    </submittedName>
</protein>
<feature type="transmembrane region" description="Helical" evidence="2">
    <location>
        <begin position="95"/>
        <end position="115"/>
    </location>
</feature>
<keyword evidence="4" id="KW-1185">Reference proteome</keyword>
<feature type="transmembrane region" description="Helical" evidence="2">
    <location>
        <begin position="127"/>
        <end position="149"/>
    </location>
</feature>
<gene>
    <name evidence="3" type="ORF">KV395_19500</name>
</gene>
<feature type="transmembrane region" description="Helical" evidence="2">
    <location>
        <begin position="41"/>
        <end position="62"/>
    </location>
</feature>
<organism evidence="3 4">
    <name type="scientific">Microbacterium luteolum</name>
    <name type="common">Aureobacterium luteolum</name>
    <dbReference type="NCBI Taxonomy" id="69367"/>
    <lineage>
        <taxon>Bacteria</taxon>
        <taxon>Bacillati</taxon>
        <taxon>Actinomycetota</taxon>
        <taxon>Actinomycetes</taxon>
        <taxon>Micrococcales</taxon>
        <taxon>Microbacteriaceae</taxon>
        <taxon>Microbacterium</taxon>
    </lineage>
</organism>
<keyword evidence="2" id="KW-0812">Transmembrane</keyword>
<feature type="region of interest" description="Disordered" evidence="1">
    <location>
        <begin position="210"/>
        <end position="230"/>
    </location>
</feature>
<name>A0ABY7XT70_MICLT</name>
<evidence type="ECO:0000313" key="4">
    <source>
        <dbReference type="Proteomes" id="UP001215097"/>
    </source>
</evidence>
<evidence type="ECO:0000256" key="2">
    <source>
        <dbReference type="SAM" id="Phobius"/>
    </source>
</evidence>
<accession>A0ABY7XT70</accession>
<reference evidence="3 4" key="1">
    <citation type="submission" date="2021-06" db="EMBL/GenBank/DDBJ databases">
        <title>Genome-based taxonomic framework of Microbacterium strains isolated from marine environment, the description of four new species and reclassification of four preexisting species.</title>
        <authorList>
            <person name="Lee S.D."/>
            <person name="Kim S.-M."/>
            <person name="Byeon Y.-S."/>
            <person name="Yang H.L."/>
            <person name="Kim I.S."/>
        </authorList>
    </citation>
    <scope>NUCLEOTIDE SEQUENCE [LARGE SCALE GENOMIC DNA]</scope>
    <source>
        <strain evidence="3 4">KACC 14465</strain>
    </source>
</reference>
<feature type="transmembrane region" description="Helical" evidence="2">
    <location>
        <begin position="161"/>
        <end position="184"/>
    </location>
</feature>
<dbReference type="Proteomes" id="UP001215097">
    <property type="component" value="Chromosome"/>
</dbReference>
<keyword evidence="2" id="KW-0472">Membrane</keyword>